<keyword evidence="2" id="KW-1133">Transmembrane helix</keyword>
<dbReference type="RefSeq" id="WP_047251236.1">
    <property type="nucleotide sequence ID" value="NZ_CP011367.1"/>
</dbReference>
<organism evidence="3 4">
    <name type="scientific">Thioalkalivibrio versutus</name>
    <dbReference type="NCBI Taxonomy" id="106634"/>
    <lineage>
        <taxon>Bacteria</taxon>
        <taxon>Pseudomonadati</taxon>
        <taxon>Pseudomonadota</taxon>
        <taxon>Gammaproteobacteria</taxon>
        <taxon>Chromatiales</taxon>
        <taxon>Ectothiorhodospiraceae</taxon>
        <taxon>Thioalkalivibrio</taxon>
    </lineage>
</organism>
<keyword evidence="2" id="KW-0472">Membrane</keyword>
<dbReference type="STRING" id="106634.TVD_07460"/>
<feature type="region of interest" description="Disordered" evidence="1">
    <location>
        <begin position="115"/>
        <end position="140"/>
    </location>
</feature>
<feature type="transmembrane region" description="Helical" evidence="2">
    <location>
        <begin position="25"/>
        <end position="43"/>
    </location>
</feature>
<dbReference type="KEGG" id="tvr:TVD_07460"/>
<dbReference type="AlphaFoldDB" id="A0A0G3G4B4"/>
<accession>A0A0G3G4B4</accession>
<feature type="transmembrane region" description="Helical" evidence="2">
    <location>
        <begin position="49"/>
        <end position="66"/>
    </location>
</feature>
<dbReference type="OrthoDB" id="5794896at2"/>
<proteinExistence type="predicted"/>
<gene>
    <name evidence="3" type="ORF">TVD_07460</name>
</gene>
<dbReference type="Proteomes" id="UP000064201">
    <property type="component" value="Chromosome"/>
</dbReference>
<protein>
    <submittedName>
        <fullName evidence="3">Uncharacterized protein</fullName>
    </submittedName>
</protein>
<keyword evidence="2" id="KW-0812">Transmembrane</keyword>
<dbReference type="PATRIC" id="fig|106634.4.peg.1521"/>
<dbReference type="EMBL" id="CP011367">
    <property type="protein sequence ID" value="AKJ95209.1"/>
    <property type="molecule type" value="Genomic_DNA"/>
</dbReference>
<evidence type="ECO:0000313" key="4">
    <source>
        <dbReference type="Proteomes" id="UP000064201"/>
    </source>
</evidence>
<sequence length="140" mass="15313">MHFDRDFVIRNREVLEGIVARSHRVALGIFALTFGGYGAAVWLWFQDNVWAALVVATLSYLVFRQFRMLALGVARMPLRGDAGAVEALKAIDMALEQDKPHPVLAEVEAHLRALEEAPATQEEREAAGPGDSKKGAGKGD</sequence>
<keyword evidence="4" id="KW-1185">Reference proteome</keyword>
<name>A0A0G3G4B4_9GAMM</name>
<reference evidence="3 4" key="1">
    <citation type="submission" date="2015-04" db="EMBL/GenBank/DDBJ databases">
        <title>Complete Sequence for the Genome of the Thioalkalivibrio versutus D301.</title>
        <authorList>
            <person name="Mu T."/>
            <person name="Zhou J."/>
            <person name="Xu X."/>
        </authorList>
    </citation>
    <scope>NUCLEOTIDE SEQUENCE [LARGE SCALE GENOMIC DNA]</scope>
    <source>
        <strain evidence="3 4">D301</strain>
    </source>
</reference>
<evidence type="ECO:0000256" key="1">
    <source>
        <dbReference type="SAM" id="MobiDB-lite"/>
    </source>
</evidence>
<evidence type="ECO:0000256" key="2">
    <source>
        <dbReference type="SAM" id="Phobius"/>
    </source>
</evidence>
<evidence type="ECO:0000313" key="3">
    <source>
        <dbReference type="EMBL" id="AKJ95209.1"/>
    </source>
</evidence>